<comment type="caution">
    <text evidence="7">The sequence shown here is derived from an EMBL/GenBank/DDBJ whole genome shotgun (WGS) entry which is preliminary data.</text>
</comment>
<keyword evidence="3 5" id="KW-0067">ATP-binding</keyword>
<accession>A0AAW9R9A3</accession>
<evidence type="ECO:0000256" key="5">
    <source>
        <dbReference type="HAMAP-Rule" id="MF_00376"/>
    </source>
</evidence>
<dbReference type="GO" id="GO:0015937">
    <property type="term" value="P:coenzyme A biosynthetic process"/>
    <property type="evidence" value="ECO:0007669"/>
    <property type="project" value="UniProtKB-UniRule"/>
</dbReference>
<keyword evidence="5 7" id="KW-0808">Transferase</keyword>
<dbReference type="InterPro" id="IPR001977">
    <property type="entry name" value="Depp_CoAkinase"/>
</dbReference>
<dbReference type="NCBIfam" id="TIGR00152">
    <property type="entry name" value="dephospho-CoA kinase"/>
    <property type="match status" value="1"/>
</dbReference>
<keyword evidence="5 7" id="KW-0418">Kinase</keyword>
<comment type="pathway">
    <text evidence="5">Cofactor biosynthesis; coenzyme A biosynthesis; CoA from (R)-pantothenate: step 5/5.</text>
</comment>
<sequence length="201" mass="21938">MPTERPRVIVLTGGIASGKTSVSDRFAELGAPVIDTDLIAREVVQPGEAALTEVVSAFGDEVLTADGELDRSRMRDLIFSDPERRRLLESILHPAIAERALQRIRTTTSGPYCILVVPLLAETGLFSWADRVLLVDVDEETQIRRLTARDGSSREQAEAALAAQASREERRALADDIIDNSGSLDELYAAVDHLHAQYSSA</sequence>
<keyword evidence="4 5" id="KW-0173">Coenzyme A biosynthesis</keyword>
<dbReference type="Proteomes" id="UP001359886">
    <property type="component" value="Unassembled WGS sequence"/>
</dbReference>
<dbReference type="PANTHER" id="PTHR10695">
    <property type="entry name" value="DEPHOSPHO-COA KINASE-RELATED"/>
    <property type="match status" value="1"/>
</dbReference>
<feature type="binding site" evidence="5">
    <location>
        <begin position="16"/>
        <end position="21"/>
    </location>
    <ligand>
        <name>ATP</name>
        <dbReference type="ChEBI" id="CHEBI:30616"/>
    </ligand>
</feature>
<dbReference type="RefSeq" id="WP_354696935.1">
    <property type="nucleotide sequence ID" value="NZ_JAZHOG010000016.1"/>
</dbReference>
<dbReference type="CDD" id="cd02022">
    <property type="entry name" value="DPCK"/>
    <property type="match status" value="1"/>
</dbReference>
<dbReference type="PROSITE" id="PS51219">
    <property type="entry name" value="DPCK"/>
    <property type="match status" value="1"/>
</dbReference>
<evidence type="ECO:0000256" key="1">
    <source>
        <dbReference type="ARBA" id="ARBA00009018"/>
    </source>
</evidence>
<keyword evidence="8" id="KW-1185">Reference proteome</keyword>
<keyword evidence="5" id="KW-0963">Cytoplasm</keyword>
<dbReference type="GO" id="GO:0004140">
    <property type="term" value="F:dephospho-CoA kinase activity"/>
    <property type="evidence" value="ECO:0007669"/>
    <property type="project" value="UniProtKB-UniRule"/>
</dbReference>
<dbReference type="HAMAP" id="MF_00376">
    <property type="entry name" value="Dephospho_CoA_kinase"/>
    <property type="match status" value="1"/>
</dbReference>
<name>A0AAW9R9A3_9GAMM</name>
<evidence type="ECO:0000256" key="3">
    <source>
        <dbReference type="ARBA" id="ARBA00022840"/>
    </source>
</evidence>
<dbReference type="GO" id="GO:0005737">
    <property type="term" value="C:cytoplasm"/>
    <property type="evidence" value="ECO:0007669"/>
    <property type="project" value="UniProtKB-SubCell"/>
</dbReference>
<evidence type="ECO:0000256" key="6">
    <source>
        <dbReference type="NCBIfam" id="TIGR00152"/>
    </source>
</evidence>
<comment type="function">
    <text evidence="5">Catalyzes the phosphorylation of the 3'-hydroxyl group of dephosphocoenzyme A to form coenzyme A.</text>
</comment>
<reference evidence="7 8" key="1">
    <citation type="submission" date="2024-02" db="EMBL/GenBank/DDBJ databases">
        <title>A novel Wenzhouxiangellaceae bacterium, isolated from coastal sediments.</title>
        <authorList>
            <person name="Du Z.-J."/>
            <person name="Ye Y.-Q."/>
            <person name="Zhang X.-Y."/>
        </authorList>
    </citation>
    <scope>NUCLEOTIDE SEQUENCE [LARGE SCALE GENOMIC DNA]</scope>
    <source>
        <strain evidence="7 8">CH-27</strain>
    </source>
</reference>
<dbReference type="PANTHER" id="PTHR10695:SF46">
    <property type="entry name" value="BIFUNCTIONAL COENZYME A SYNTHASE-RELATED"/>
    <property type="match status" value="1"/>
</dbReference>
<comment type="subcellular location">
    <subcellularLocation>
        <location evidence="5">Cytoplasm</location>
    </subcellularLocation>
</comment>
<dbReference type="GO" id="GO:0005524">
    <property type="term" value="F:ATP binding"/>
    <property type="evidence" value="ECO:0007669"/>
    <property type="project" value="UniProtKB-UniRule"/>
</dbReference>
<dbReference type="SUPFAM" id="SSF52540">
    <property type="entry name" value="P-loop containing nucleoside triphosphate hydrolases"/>
    <property type="match status" value="1"/>
</dbReference>
<dbReference type="EC" id="2.7.1.24" evidence="5 6"/>
<comment type="similarity">
    <text evidence="1 5">Belongs to the CoaE family.</text>
</comment>
<gene>
    <name evidence="5 7" type="primary">coaE</name>
    <name evidence="7" type="ORF">V3330_18420</name>
</gene>
<dbReference type="InterPro" id="IPR027417">
    <property type="entry name" value="P-loop_NTPase"/>
</dbReference>
<dbReference type="Gene3D" id="3.40.50.300">
    <property type="entry name" value="P-loop containing nucleotide triphosphate hydrolases"/>
    <property type="match status" value="1"/>
</dbReference>
<organism evidence="7 8">
    <name type="scientific">Elongatibacter sediminis</name>
    <dbReference type="NCBI Taxonomy" id="3119006"/>
    <lineage>
        <taxon>Bacteria</taxon>
        <taxon>Pseudomonadati</taxon>
        <taxon>Pseudomonadota</taxon>
        <taxon>Gammaproteobacteria</taxon>
        <taxon>Chromatiales</taxon>
        <taxon>Wenzhouxiangellaceae</taxon>
        <taxon>Elongatibacter</taxon>
    </lineage>
</organism>
<evidence type="ECO:0000313" key="7">
    <source>
        <dbReference type="EMBL" id="MEJ8569609.1"/>
    </source>
</evidence>
<evidence type="ECO:0000256" key="2">
    <source>
        <dbReference type="ARBA" id="ARBA00022741"/>
    </source>
</evidence>
<dbReference type="AlphaFoldDB" id="A0AAW9R9A3"/>
<dbReference type="EMBL" id="JAZHOG010000016">
    <property type="protein sequence ID" value="MEJ8569609.1"/>
    <property type="molecule type" value="Genomic_DNA"/>
</dbReference>
<dbReference type="Pfam" id="PF01121">
    <property type="entry name" value="CoaE"/>
    <property type="match status" value="1"/>
</dbReference>
<comment type="catalytic activity">
    <reaction evidence="5">
        <text>3'-dephospho-CoA + ATP = ADP + CoA + H(+)</text>
        <dbReference type="Rhea" id="RHEA:18245"/>
        <dbReference type="ChEBI" id="CHEBI:15378"/>
        <dbReference type="ChEBI" id="CHEBI:30616"/>
        <dbReference type="ChEBI" id="CHEBI:57287"/>
        <dbReference type="ChEBI" id="CHEBI:57328"/>
        <dbReference type="ChEBI" id="CHEBI:456216"/>
        <dbReference type="EC" id="2.7.1.24"/>
    </reaction>
</comment>
<proteinExistence type="inferred from homology"/>
<evidence type="ECO:0000313" key="8">
    <source>
        <dbReference type="Proteomes" id="UP001359886"/>
    </source>
</evidence>
<keyword evidence="2 5" id="KW-0547">Nucleotide-binding</keyword>
<protein>
    <recommendedName>
        <fullName evidence="5 6">Dephospho-CoA kinase</fullName>
        <ecNumber evidence="5 6">2.7.1.24</ecNumber>
    </recommendedName>
    <alternativeName>
        <fullName evidence="5">Dephosphocoenzyme A kinase</fullName>
    </alternativeName>
</protein>
<evidence type="ECO:0000256" key="4">
    <source>
        <dbReference type="ARBA" id="ARBA00022993"/>
    </source>
</evidence>